<keyword evidence="1" id="KW-0472">Membrane</keyword>
<feature type="transmembrane region" description="Helical" evidence="1">
    <location>
        <begin position="55"/>
        <end position="78"/>
    </location>
</feature>
<evidence type="ECO:0000256" key="1">
    <source>
        <dbReference type="SAM" id="Phobius"/>
    </source>
</evidence>
<dbReference type="EMBL" id="JACGCI010000002">
    <property type="protein sequence ID" value="KAF6765612.1"/>
    <property type="molecule type" value="Genomic_DNA"/>
</dbReference>
<reference evidence="2 3" key="1">
    <citation type="submission" date="2020-07" db="EMBL/GenBank/DDBJ databases">
        <title>Comparative genomics of pyrophilous fungi reveals a link between fire events and developmental genes.</title>
        <authorList>
            <consortium name="DOE Joint Genome Institute"/>
            <person name="Steindorff A.S."/>
            <person name="Carver A."/>
            <person name="Calhoun S."/>
            <person name="Stillman K."/>
            <person name="Liu H."/>
            <person name="Lipzen A."/>
            <person name="Pangilinan J."/>
            <person name="Labutti K."/>
            <person name="Bruns T.D."/>
            <person name="Grigoriev I.V."/>
        </authorList>
    </citation>
    <scope>NUCLEOTIDE SEQUENCE [LARGE SCALE GENOMIC DNA]</scope>
    <source>
        <strain evidence="2 3">CBS 144469</strain>
    </source>
</reference>
<keyword evidence="1" id="KW-1133">Transmembrane helix</keyword>
<sequence length="115" mass="13654">MSEVLREHRMAKCLQTTYNLFITVFITFSLIYRPIAHTQWTAGLRGMSGLLREHHMAKCLQTTYNLFITVFITFSLIYRPIAHTQVCRLEYYLREFGEEMWDLQKNGDADNLRIT</sequence>
<accession>A0A8H6IJW2</accession>
<feature type="transmembrane region" description="Helical" evidence="1">
    <location>
        <begin position="16"/>
        <end position="35"/>
    </location>
</feature>
<name>A0A8H6IJW2_9AGAR</name>
<organism evidence="2 3">
    <name type="scientific">Ephemerocybe angulata</name>
    <dbReference type="NCBI Taxonomy" id="980116"/>
    <lineage>
        <taxon>Eukaryota</taxon>
        <taxon>Fungi</taxon>
        <taxon>Dikarya</taxon>
        <taxon>Basidiomycota</taxon>
        <taxon>Agaricomycotina</taxon>
        <taxon>Agaricomycetes</taxon>
        <taxon>Agaricomycetidae</taxon>
        <taxon>Agaricales</taxon>
        <taxon>Agaricineae</taxon>
        <taxon>Psathyrellaceae</taxon>
        <taxon>Ephemerocybe</taxon>
    </lineage>
</organism>
<keyword evidence="3" id="KW-1185">Reference proteome</keyword>
<proteinExistence type="predicted"/>
<gene>
    <name evidence="2" type="ORF">DFP72DRAFT_839436</name>
</gene>
<evidence type="ECO:0000313" key="3">
    <source>
        <dbReference type="Proteomes" id="UP000521943"/>
    </source>
</evidence>
<evidence type="ECO:0000313" key="2">
    <source>
        <dbReference type="EMBL" id="KAF6765612.1"/>
    </source>
</evidence>
<comment type="caution">
    <text evidence="2">The sequence shown here is derived from an EMBL/GenBank/DDBJ whole genome shotgun (WGS) entry which is preliminary data.</text>
</comment>
<keyword evidence="1" id="KW-0812">Transmembrane</keyword>
<dbReference type="Proteomes" id="UP000521943">
    <property type="component" value="Unassembled WGS sequence"/>
</dbReference>
<protein>
    <submittedName>
        <fullName evidence="2">Uncharacterized protein</fullName>
    </submittedName>
</protein>
<dbReference type="AlphaFoldDB" id="A0A8H6IJW2"/>